<name>A0A543PA19_9ACTN</name>
<dbReference type="PANTHER" id="PTHR43357:SF4">
    <property type="entry name" value="INNER MEMBRANE ABC TRANSPORTER PERMEASE PROTEIN YDCV"/>
    <property type="match status" value="1"/>
</dbReference>
<organism evidence="10 11">
    <name type="scientific">Blastococcus colisei</name>
    <dbReference type="NCBI Taxonomy" id="1564162"/>
    <lineage>
        <taxon>Bacteria</taxon>
        <taxon>Bacillati</taxon>
        <taxon>Actinomycetota</taxon>
        <taxon>Actinomycetes</taxon>
        <taxon>Geodermatophilales</taxon>
        <taxon>Geodermatophilaceae</taxon>
        <taxon>Blastococcus</taxon>
    </lineage>
</organism>
<evidence type="ECO:0000256" key="2">
    <source>
        <dbReference type="ARBA" id="ARBA00022448"/>
    </source>
</evidence>
<evidence type="ECO:0000313" key="11">
    <source>
        <dbReference type="Proteomes" id="UP000319865"/>
    </source>
</evidence>
<keyword evidence="11" id="KW-1185">Reference proteome</keyword>
<evidence type="ECO:0000256" key="1">
    <source>
        <dbReference type="ARBA" id="ARBA00004429"/>
    </source>
</evidence>
<dbReference type="PROSITE" id="PS50928">
    <property type="entry name" value="ABC_TM1"/>
    <property type="match status" value="1"/>
</dbReference>
<keyword evidence="3" id="KW-1003">Cell membrane</keyword>
<proteinExistence type="inferred from homology"/>
<accession>A0A543PA19</accession>
<feature type="transmembrane region" description="Helical" evidence="8">
    <location>
        <begin position="110"/>
        <end position="135"/>
    </location>
</feature>
<dbReference type="AlphaFoldDB" id="A0A543PA19"/>
<feature type="transmembrane region" description="Helical" evidence="8">
    <location>
        <begin position="243"/>
        <end position="266"/>
    </location>
</feature>
<feature type="domain" description="ABC transmembrane type-1" evidence="9">
    <location>
        <begin position="75"/>
        <end position="263"/>
    </location>
</feature>
<keyword evidence="7 8" id="KW-0472">Membrane</keyword>
<dbReference type="SUPFAM" id="SSF161098">
    <property type="entry name" value="MetI-like"/>
    <property type="match status" value="1"/>
</dbReference>
<dbReference type="Gene3D" id="1.10.3720.10">
    <property type="entry name" value="MetI-like"/>
    <property type="match status" value="1"/>
</dbReference>
<dbReference type="CDD" id="cd06261">
    <property type="entry name" value="TM_PBP2"/>
    <property type="match status" value="1"/>
</dbReference>
<comment type="caution">
    <text evidence="10">The sequence shown here is derived from an EMBL/GenBank/DDBJ whole genome shotgun (WGS) entry which is preliminary data.</text>
</comment>
<evidence type="ECO:0000256" key="5">
    <source>
        <dbReference type="ARBA" id="ARBA00022692"/>
    </source>
</evidence>
<evidence type="ECO:0000313" key="10">
    <source>
        <dbReference type="EMBL" id="TQN40922.1"/>
    </source>
</evidence>
<reference evidence="10 11" key="1">
    <citation type="submission" date="2019-06" db="EMBL/GenBank/DDBJ databases">
        <title>Sequencing the genomes of 1000 actinobacteria strains.</title>
        <authorList>
            <person name="Klenk H.-P."/>
        </authorList>
    </citation>
    <scope>NUCLEOTIDE SEQUENCE [LARGE SCALE GENOMIC DNA]</scope>
    <source>
        <strain evidence="10 11">DSM 46837</strain>
    </source>
</reference>
<sequence length="272" mass="28134">MTVAPARPARMRTDRAVRAASRTGRGLLALWLVLPVVPLLLWAFADRWTHPALLPQEWGVQGLAEAAASGAGGAFLRSTLLGAVVALLATPPGAMAGRALASRQVPGSTAVLAVLLSPLVLPPFAVALGLDVLLLRLRVPAALGVVVLLVVAALPYTTITMRAAYAAHDRGFEDEARLLGATRWQTVRSVQLPLLAPALAGAAFLAFLVGWSDYIVTVLIGGGRLTTLPLLVASAASATGNDAQVAVLSLTAVLPPVALLVVVGMLGRRGRR</sequence>
<evidence type="ECO:0000256" key="7">
    <source>
        <dbReference type="ARBA" id="ARBA00023136"/>
    </source>
</evidence>
<comment type="subcellular location">
    <subcellularLocation>
        <location evidence="1">Cell inner membrane</location>
        <topology evidence="1">Multi-pass membrane protein</topology>
    </subcellularLocation>
    <subcellularLocation>
        <location evidence="8">Cell membrane</location>
        <topology evidence="8">Multi-pass membrane protein</topology>
    </subcellularLocation>
</comment>
<dbReference type="Proteomes" id="UP000319865">
    <property type="component" value="Unassembled WGS sequence"/>
</dbReference>
<dbReference type="PANTHER" id="PTHR43357">
    <property type="entry name" value="INNER MEMBRANE ABC TRANSPORTER PERMEASE PROTEIN YDCV"/>
    <property type="match status" value="1"/>
</dbReference>
<dbReference type="EMBL" id="VFQE01000001">
    <property type="protein sequence ID" value="TQN40922.1"/>
    <property type="molecule type" value="Genomic_DNA"/>
</dbReference>
<dbReference type="GO" id="GO:0005886">
    <property type="term" value="C:plasma membrane"/>
    <property type="evidence" value="ECO:0007669"/>
    <property type="project" value="UniProtKB-SubCell"/>
</dbReference>
<dbReference type="Pfam" id="PF00528">
    <property type="entry name" value="BPD_transp_1"/>
    <property type="match status" value="1"/>
</dbReference>
<evidence type="ECO:0000256" key="3">
    <source>
        <dbReference type="ARBA" id="ARBA00022475"/>
    </source>
</evidence>
<evidence type="ECO:0000256" key="6">
    <source>
        <dbReference type="ARBA" id="ARBA00022989"/>
    </source>
</evidence>
<comment type="similarity">
    <text evidence="8">Belongs to the binding-protein-dependent transport system permease family.</text>
</comment>
<gene>
    <name evidence="10" type="ORF">FHU33_0273</name>
</gene>
<dbReference type="InterPro" id="IPR035906">
    <property type="entry name" value="MetI-like_sf"/>
</dbReference>
<keyword evidence="2 8" id="KW-0813">Transport</keyword>
<evidence type="ECO:0000256" key="4">
    <source>
        <dbReference type="ARBA" id="ARBA00022519"/>
    </source>
</evidence>
<feature type="transmembrane region" description="Helical" evidence="8">
    <location>
        <begin position="141"/>
        <end position="159"/>
    </location>
</feature>
<keyword evidence="5 8" id="KW-0812">Transmembrane</keyword>
<evidence type="ECO:0000256" key="8">
    <source>
        <dbReference type="RuleBase" id="RU363032"/>
    </source>
</evidence>
<protein>
    <submittedName>
        <fullName evidence="10">Putative spermidine/putrescine transport system permease protein</fullName>
    </submittedName>
</protein>
<feature type="transmembrane region" description="Helical" evidence="8">
    <location>
        <begin position="194"/>
        <end position="223"/>
    </location>
</feature>
<evidence type="ECO:0000259" key="9">
    <source>
        <dbReference type="PROSITE" id="PS50928"/>
    </source>
</evidence>
<keyword evidence="6 8" id="KW-1133">Transmembrane helix</keyword>
<dbReference type="InterPro" id="IPR000515">
    <property type="entry name" value="MetI-like"/>
</dbReference>
<keyword evidence="4" id="KW-0997">Cell inner membrane</keyword>
<dbReference type="GO" id="GO:0055085">
    <property type="term" value="P:transmembrane transport"/>
    <property type="evidence" value="ECO:0007669"/>
    <property type="project" value="InterPro"/>
</dbReference>